<dbReference type="PANTHER" id="PTHR36302:SF1">
    <property type="entry name" value="COPPER CHAPERONE PCU(A)C"/>
    <property type="match status" value="1"/>
</dbReference>
<dbReference type="STRING" id="1408189.CLAC_05820"/>
<evidence type="ECO:0000313" key="3">
    <source>
        <dbReference type="EMBL" id="ALA67312.1"/>
    </source>
</evidence>
<dbReference type="PATRIC" id="fig|1408189.4.peg.1154"/>
<dbReference type="Proteomes" id="UP000058446">
    <property type="component" value="Chromosome"/>
</dbReference>
<keyword evidence="2" id="KW-0732">Signal</keyword>
<dbReference type="SUPFAM" id="SSF110087">
    <property type="entry name" value="DR1885-like metal-binding protein"/>
    <property type="match status" value="1"/>
</dbReference>
<dbReference type="InterPro" id="IPR058248">
    <property type="entry name" value="Lxx211020-like"/>
</dbReference>
<name>A0A0K2GZV0_9CORY</name>
<keyword evidence="4" id="KW-1185">Reference proteome</keyword>
<proteinExistence type="predicted"/>
<dbReference type="RefSeq" id="WP_053412076.1">
    <property type="nucleotide sequence ID" value="NZ_CP006841.1"/>
</dbReference>
<dbReference type="KEGG" id="clw:CLAC_05820"/>
<evidence type="ECO:0008006" key="5">
    <source>
        <dbReference type="Google" id="ProtNLM"/>
    </source>
</evidence>
<dbReference type="Gene3D" id="2.60.40.1890">
    <property type="entry name" value="PCu(A)C copper chaperone"/>
    <property type="match status" value="1"/>
</dbReference>
<dbReference type="InterPro" id="IPR007410">
    <property type="entry name" value="LpqE-like"/>
</dbReference>
<dbReference type="EMBL" id="CP006841">
    <property type="protein sequence ID" value="ALA67312.1"/>
    <property type="molecule type" value="Genomic_DNA"/>
</dbReference>
<organism evidence="3 4">
    <name type="scientific">Corynebacterium lactis RW2-5</name>
    <dbReference type="NCBI Taxonomy" id="1408189"/>
    <lineage>
        <taxon>Bacteria</taxon>
        <taxon>Bacillati</taxon>
        <taxon>Actinomycetota</taxon>
        <taxon>Actinomycetes</taxon>
        <taxon>Mycobacteriales</taxon>
        <taxon>Corynebacteriaceae</taxon>
        <taxon>Corynebacterium</taxon>
    </lineage>
</organism>
<feature type="region of interest" description="Disordered" evidence="1">
    <location>
        <begin position="176"/>
        <end position="211"/>
    </location>
</feature>
<reference evidence="3 4" key="1">
    <citation type="submission" date="2013-10" db="EMBL/GenBank/DDBJ databases">
        <title>Complete genome sequence of Corynebacterium lactis DSM 45799(T), isolated from raw cow milk.</title>
        <authorList>
            <person name="Ruckert C."/>
            <person name="Albersmeier A."/>
            <person name="Lipski A."/>
            <person name="Kalinowski J."/>
        </authorList>
    </citation>
    <scope>NUCLEOTIDE SEQUENCE [LARGE SCALE GENOMIC DNA]</scope>
    <source>
        <strain evidence="3 4">RW2-5</strain>
    </source>
</reference>
<dbReference type="OrthoDB" id="9796962at2"/>
<dbReference type="InterPro" id="IPR036182">
    <property type="entry name" value="PCuAC_sf"/>
</dbReference>
<evidence type="ECO:0000256" key="2">
    <source>
        <dbReference type="SAM" id="SignalP"/>
    </source>
</evidence>
<sequence length="211" mass="22117">MKLNRTASALVAGSAALALVLAGCSADDKAATATESASSKATEATSEMKGDEAAVTLKDAYIKEKPADKMMTGIFGTFTNSTDKDIKIESFSVEGLKDGTKFEQHDTKDGKMFPVEGGLTIPAGGELVLAPGSKHLMIMDNDEAMESGAEYKLVVKLADGSSVTQDIQVRVQAAGEENYGSDGQLENPGHNGSMEGKMDGEKGMDHEGHNH</sequence>
<gene>
    <name evidence="3" type="ORF">CLAC_05820</name>
</gene>
<feature type="signal peptide" evidence="2">
    <location>
        <begin position="1"/>
        <end position="26"/>
    </location>
</feature>
<dbReference type="AlphaFoldDB" id="A0A0K2GZV0"/>
<dbReference type="Pfam" id="PF04314">
    <property type="entry name" value="PCuAC"/>
    <property type="match status" value="1"/>
</dbReference>
<dbReference type="PROSITE" id="PS51257">
    <property type="entry name" value="PROKAR_LIPOPROTEIN"/>
    <property type="match status" value="1"/>
</dbReference>
<feature type="compositionally biased region" description="Basic and acidic residues" evidence="1">
    <location>
        <begin position="196"/>
        <end position="211"/>
    </location>
</feature>
<feature type="chain" id="PRO_5005477163" description="Copper chaperone PCu(A)C" evidence="2">
    <location>
        <begin position="27"/>
        <end position="211"/>
    </location>
</feature>
<evidence type="ECO:0000256" key="1">
    <source>
        <dbReference type="SAM" id="MobiDB-lite"/>
    </source>
</evidence>
<dbReference type="PANTHER" id="PTHR36302">
    <property type="entry name" value="BLR7088 PROTEIN"/>
    <property type="match status" value="1"/>
</dbReference>
<protein>
    <recommendedName>
        <fullName evidence="5">Copper chaperone PCu(A)C</fullName>
    </recommendedName>
</protein>
<accession>A0A0K2GZV0</accession>
<evidence type="ECO:0000313" key="4">
    <source>
        <dbReference type="Proteomes" id="UP000058446"/>
    </source>
</evidence>